<proteinExistence type="predicted"/>
<evidence type="ECO:0000256" key="1">
    <source>
        <dbReference type="SAM" id="MobiDB-lite"/>
    </source>
</evidence>
<feature type="region of interest" description="Disordered" evidence="1">
    <location>
        <begin position="1"/>
        <end position="52"/>
    </location>
</feature>
<dbReference type="AlphaFoldDB" id="A0A921QAE4"/>
<feature type="compositionally biased region" description="Basic and acidic residues" evidence="1">
    <location>
        <begin position="14"/>
        <end position="23"/>
    </location>
</feature>
<comment type="caution">
    <text evidence="2">The sequence shown here is derived from an EMBL/GenBank/DDBJ whole genome shotgun (WGS) entry which is preliminary data.</text>
</comment>
<evidence type="ECO:0000313" key="3">
    <source>
        <dbReference type="Proteomes" id="UP000807115"/>
    </source>
</evidence>
<organism evidence="2 3">
    <name type="scientific">Sorghum bicolor</name>
    <name type="common">Sorghum</name>
    <name type="synonym">Sorghum vulgare</name>
    <dbReference type="NCBI Taxonomy" id="4558"/>
    <lineage>
        <taxon>Eukaryota</taxon>
        <taxon>Viridiplantae</taxon>
        <taxon>Streptophyta</taxon>
        <taxon>Embryophyta</taxon>
        <taxon>Tracheophyta</taxon>
        <taxon>Spermatophyta</taxon>
        <taxon>Magnoliopsida</taxon>
        <taxon>Liliopsida</taxon>
        <taxon>Poales</taxon>
        <taxon>Poaceae</taxon>
        <taxon>PACMAD clade</taxon>
        <taxon>Panicoideae</taxon>
        <taxon>Andropogonodae</taxon>
        <taxon>Andropogoneae</taxon>
        <taxon>Sorghinae</taxon>
        <taxon>Sorghum</taxon>
    </lineage>
</organism>
<sequence>MCAGAVVYSTSKAKSKEHTRIDRTAVQPATASGRERGRAVPTSPPGRPRGPPPLAACSVLHSTCTRADRAKVIWKPATHTAAACVRAP</sequence>
<feature type="compositionally biased region" description="Pro residues" evidence="1">
    <location>
        <begin position="42"/>
        <end position="52"/>
    </location>
</feature>
<gene>
    <name evidence="2" type="ORF">BDA96_09G141700</name>
</gene>
<evidence type="ECO:0000313" key="2">
    <source>
        <dbReference type="EMBL" id="KAG0518048.1"/>
    </source>
</evidence>
<reference evidence="2" key="1">
    <citation type="journal article" date="2019" name="BMC Genomics">
        <title>A new reference genome for Sorghum bicolor reveals high levels of sequence similarity between sweet and grain genotypes: implications for the genetics of sugar metabolism.</title>
        <authorList>
            <person name="Cooper E.A."/>
            <person name="Brenton Z.W."/>
            <person name="Flinn B.S."/>
            <person name="Jenkins J."/>
            <person name="Shu S."/>
            <person name="Flowers D."/>
            <person name="Luo F."/>
            <person name="Wang Y."/>
            <person name="Xia P."/>
            <person name="Barry K."/>
            <person name="Daum C."/>
            <person name="Lipzen A."/>
            <person name="Yoshinaga Y."/>
            <person name="Schmutz J."/>
            <person name="Saski C."/>
            <person name="Vermerris W."/>
            <person name="Kresovich S."/>
        </authorList>
    </citation>
    <scope>NUCLEOTIDE SEQUENCE</scope>
</reference>
<accession>A0A921QAE4</accession>
<name>A0A921QAE4_SORBI</name>
<dbReference type="Proteomes" id="UP000807115">
    <property type="component" value="Chromosome 9"/>
</dbReference>
<protein>
    <submittedName>
        <fullName evidence="2">Uncharacterized protein</fullName>
    </submittedName>
</protein>
<dbReference type="EMBL" id="CM027688">
    <property type="protein sequence ID" value="KAG0518048.1"/>
    <property type="molecule type" value="Genomic_DNA"/>
</dbReference>
<reference evidence="2" key="2">
    <citation type="submission" date="2020-10" db="EMBL/GenBank/DDBJ databases">
        <authorList>
            <person name="Cooper E.A."/>
            <person name="Brenton Z.W."/>
            <person name="Flinn B.S."/>
            <person name="Jenkins J."/>
            <person name="Shu S."/>
            <person name="Flowers D."/>
            <person name="Luo F."/>
            <person name="Wang Y."/>
            <person name="Xia P."/>
            <person name="Barry K."/>
            <person name="Daum C."/>
            <person name="Lipzen A."/>
            <person name="Yoshinaga Y."/>
            <person name="Schmutz J."/>
            <person name="Saski C."/>
            <person name="Vermerris W."/>
            <person name="Kresovich S."/>
        </authorList>
    </citation>
    <scope>NUCLEOTIDE SEQUENCE</scope>
</reference>